<accession>E6QVX4</accession>
<protein>
    <submittedName>
        <fullName evidence="1">Uncharacterized protein</fullName>
    </submittedName>
</protein>
<sequence length="122" mass="13633">MQKTIRHWNSTHYLGETSGDADAEFEISVQDQLDSNGQLYVDIAPKGGDIDDLMALCVEINHIPETETPVQCLHVHFDSDNLAFSLFKSGKDKFLLRPETGVRLKKILVGGEIVYTIEGEEV</sequence>
<reference evidence="1" key="1">
    <citation type="submission" date="2009-10" db="EMBL/GenBank/DDBJ databases">
        <title>Diversity of trophic interactions inside an arsenic-rich microbial ecosystem.</title>
        <authorList>
            <person name="Bertin P.N."/>
            <person name="Heinrich-Salmeron A."/>
            <person name="Pelletier E."/>
            <person name="Goulhen-Chollet F."/>
            <person name="Arsene-Ploetze F."/>
            <person name="Gallien S."/>
            <person name="Calteau A."/>
            <person name="Vallenet D."/>
            <person name="Casiot C."/>
            <person name="Chane-Woon-Ming B."/>
            <person name="Giloteaux L."/>
            <person name="Barakat M."/>
            <person name="Bonnefoy V."/>
            <person name="Bruneel O."/>
            <person name="Chandler M."/>
            <person name="Cleiss J."/>
            <person name="Duran R."/>
            <person name="Elbaz-Poulichet F."/>
            <person name="Fonknechten N."/>
            <person name="Lauga B."/>
            <person name="Mornico D."/>
            <person name="Ortet P."/>
            <person name="Schaeffer C."/>
            <person name="Siguier P."/>
            <person name="Alexander Thil Smith A."/>
            <person name="Van Dorsselaer A."/>
            <person name="Weissenbach J."/>
            <person name="Medigue C."/>
            <person name="Le Paslier D."/>
        </authorList>
    </citation>
    <scope>NUCLEOTIDE SEQUENCE</scope>
</reference>
<dbReference type="AlphaFoldDB" id="E6QVX4"/>
<proteinExistence type="predicted"/>
<name>E6QVX4_9ZZZZ</name>
<comment type="caution">
    <text evidence="1">The sequence shown here is derived from an EMBL/GenBank/DDBJ whole genome shotgun (WGS) entry which is preliminary data.</text>
</comment>
<organism evidence="1">
    <name type="scientific">mine drainage metagenome</name>
    <dbReference type="NCBI Taxonomy" id="410659"/>
    <lineage>
        <taxon>unclassified sequences</taxon>
        <taxon>metagenomes</taxon>
        <taxon>ecological metagenomes</taxon>
    </lineage>
</organism>
<gene>
    <name evidence="1" type="ORF">CARN7_2222</name>
</gene>
<evidence type="ECO:0000313" key="1">
    <source>
        <dbReference type="EMBL" id="CBI11397.1"/>
    </source>
</evidence>
<dbReference type="EMBL" id="CABR01000140">
    <property type="protein sequence ID" value="CBI11397.1"/>
    <property type="molecule type" value="Genomic_DNA"/>
</dbReference>